<organism evidence="9 10">
    <name type="scientific">Tepidicaulis marinus</name>
    <dbReference type="NCBI Taxonomy" id="1333998"/>
    <lineage>
        <taxon>Bacteria</taxon>
        <taxon>Pseudomonadati</taxon>
        <taxon>Pseudomonadota</taxon>
        <taxon>Alphaproteobacteria</taxon>
        <taxon>Hyphomicrobiales</taxon>
        <taxon>Parvibaculaceae</taxon>
        <taxon>Tepidicaulis</taxon>
    </lineage>
</organism>
<name>A0A081B6J7_9HYPH</name>
<dbReference type="eggNOG" id="COG0654">
    <property type="taxonomic scope" value="Bacteria"/>
</dbReference>
<gene>
    <name evidence="9" type="ORF">M2A_0164</name>
</gene>
<comment type="caution">
    <text evidence="9">The sequence shown here is derived from an EMBL/GenBank/DDBJ whole genome shotgun (WGS) entry which is preliminary data.</text>
</comment>
<evidence type="ECO:0000313" key="9">
    <source>
        <dbReference type="EMBL" id="GAK43665.1"/>
    </source>
</evidence>
<dbReference type="EMBL" id="BBIO01000001">
    <property type="protein sequence ID" value="GAK43665.1"/>
    <property type="molecule type" value="Genomic_DNA"/>
</dbReference>
<keyword evidence="6" id="KW-0560">Oxidoreductase</keyword>
<dbReference type="InterPro" id="IPR002938">
    <property type="entry name" value="FAD-bd"/>
</dbReference>
<reference evidence="9 10" key="1">
    <citation type="submission" date="2014-07" db="EMBL/GenBank/DDBJ databases">
        <title>Tepidicaulis marinum gen. nov., sp. nov., a novel marine bacterium denitrifying nitrate to nitrous oxide strictly under microaerobic conditions.</title>
        <authorList>
            <person name="Takeuchi M."/>
            <person name="Yamagishi T."/>
            <person name="Kamagata Y."/>
            <person name="Oshima K."/>
            <person name="Hattori M."/>
            <person name="Katayama T."/>
            <person name="Hanada S."/>
            <person name="Tamaki H."/>
            <person name="Marumo K."/>
            <person name="Maeda H."/>
            <person name="Nedachi M."/>
            <person name="Iwasaki W."/>
            <person name="Suwa Y."/>
            <person name="Sakata S."/>
        </authorList>
    </citation>
    <scope>NUCLEOTIDE SEQUENCE [LARGE SCALE GENOMIC DNA]</scope>
    <source>
        <strain evidence="9 10">MA2</strain>
    </source>
</reference>
<accession>A0A081B6J7</accession>
<comment type="cofactor">
    <cofactor evidence="1">
        <name>FAD</name>
        <dbReference type="ChEBI" id="CHEBI:57692"/>
    </cofactor>
</comment>
<keyword evidence="4" id="KW-0285">Flavoprotein</keyword>
<evidence type="ECO:0000256" key="1">
    <source>
        <dbReference type="ARBA" id="ARBA00001974"/>
    </source>
</evidence>
<keyword evidence="5" id="KW-0274">FAD</keyword>
<dbReference type="FunFam" id="3.50.50.60:FF:000021">
    <property type="entry name" value="Ubiquinone biosynthesis monooxygenase COQ6"/>
    <property type="match status" value="1"/>
</dbReference>
<dbReference type="InterPro" id="IPR051205">
    <property type="entry name" value="UbiH/COQ6_monooxygenase"/>
</dbReference>
<dbReference type="GO" id="GO:0016705">
    <property type="term" value="F:oxidoreductase activity, acting on paired donors, with incorporation or reduction of molecular oxygen"/>
    <property type="evidence" value="ECO:0007669"/>
    <property type="project" value="InterPro"/>
</dbReference>
<comment type="similarity">
    <text evidence="3">Belongs to the UbiH/COQ6 family.</text>
</comment>
<evidence type="ECO:0000256" key="7">
    <source>
        <dbReference type="ARBA" id="ARBA00023033"/>
    </source>
</evidence>
<dbReference type="GO" id="GO:0110142">
    <property type="term" value="C:ubiquinone biosynthesis complex"/>
    <property type="evidence" value="ECO:0007669"/>
    <property type="project" value="UniProtKB-ARBA"/>
</dbReference>
<dbReference type="AlphaFoldDB" id="A0A081B6J7"/>
<dbReference type="GO" id="GO:0071949">
    <property type="term" value="F:FAD binding"/>
    <property type="evidence" value="ECO:0007669"/>
    <property type="project" value="InterPro"/>
</dbReference>
<evidence type="ECO:0000259" key="8">
    <source>
        <dbReference type="Pfam" id="PF01494"/>
    </source>
</evidence>
<dbReference type="InterPro" id="IPR018168">
    <property type="entry name" value="Ubi_Hdrlase_CS"/>
</dbReference>
<comment type="pathway">
    <text evidence="2">Cofactor biosynthesis; ubiquinone biosynthesis.</text>
</comment>
<keyword evidence="9" id="KW-0830">Ubiquinone</keyword>
<protein>
    <submittedName>
        <fullName evidence="9">UbiH/UbiF/VisC/COQ6 family ubiquinone biosynthesis hydroxylase</fullName>
    </submittedName>
</protein>
<dbReference type="GO" id="GO:0004497">
    <property type="term" value="F:monooxygenase activity"/>
    <property type="evidence" value="ECO:0007669"/>
    <property type="project" value="UniProtKB-KW"/>
</dbReference>
<dbReference type="PRINTS" id="PR00420">
    <property type="entry name" value="RNGMNOXGNASE"/>
</dbReference>
<proteinExistence type="inferred from homology"/>
<dbReference type="Gene3D" id="3.50.50.60">
    <property type="entry name" value="FAD/NAD(P)-binding domain"/>
    <property type="match status" value="2"/>
</dbReference>
<dbReference type="PANTHER" id="PTHR43876">
    <property type="entry name" value="UBIQUINONE BIOSYNTHESIS MONOOXYGENASE COQ6, MITOCHONDRIAL"/>
    <property type="match status" value="1"/>
</dbReference>
<dbReference type="InterPro" id="IPR036188">
    <property type="entry name" value="FAD/NAD-bd_sf"/>
</dbReference>
<keyword evidence="7" id="KW-0503">Monooxygenase</keyword>
<dbReference type="STRING" id="1333998.M2A_0164"/>
<evidence type="ECO:0000256" key="3">
    <source>
        <dbReference type="ARBA" id="ARBA00005349"/>
    </source>
</evidence>
<dbReference type="SUPFAM" id="SSF51905">
    <property type="entry name" value="FAD/NAD(P)-binding domain"/>
    <property type="match status" value="1"/>
</dbReference>
<dbReference type="Proteomes" id="UP000028702">
    <property type="component" value="Unassembled WGS sequence"/>
</dbReference>
<evidence type="ECO:0000313" key="10">
    <source>
        <dbReference type="Proteomes" id="UP000028702"/>
    </source>
</evidence>
<sequence>MFDIAVVGGGLVGLPLALGFAQAGFKVAVIDAQAPEEVARAEFDGRVSALSPASLAMFGQLGVLPHLENRLQPVTDIMVTDGKVGGRAAPFFLHFDAADNEAGPLMHMAENRHIRIAAQKAAERAPDTLHQIAPDGAESFARDAGGVEVRLASGRVIRARLAVAADGRASRLRAFAGLKTVGWSYDQMGIVTTVEHELPHDGTAQEYFLPSGPFAILPMQGNRSSLVWSEKTALAKTIMAMDEEGFARECAKRFGDYLGAHRPVGPRWSYPLGLQLAHDYVSERIALVGDAAHVLHPLAGQGLNWGLKDAAALVEVTAETARVGLDIGSLAALERYQRWRRFDAVSLALVTDGLNRLFSNDVGPLRLLRDVGLGLVGKLGPARRFLMREAAGGSGDVPKLLKGEPV</sequence>
<dbReference type="Pfam" id="PF01494">
    <property type="entry name" value="FAD_binding_3"/>
    <property type="match status" value="1"/>
</dbReference>
<dbReference type="PROSITE" id="PS01304">
    <property type="entry name" value="UBIH"/>
    <property type="match status" value="1"/>
</dbReference>
<dbReference type="NCBIfam" id="TIGR01988">
    <property type="entry name" value="Ubi-OHases"/>
    <property type="match status" value="1"/>
</dbReference>
<evidence type="ECO:0000256" key="2">
    <source>
        <dbReference type="ARBA" id="ARBA00004749"/>
    </source>
</evidence>
<dbReference type="PANTHER" id="PTHR43876:SF7">
    <property type="entry name" value="UBIQUINONE BIOSYNTHESIS MONOOXYGENASE COQ6, MITOCHONDRIAL"/>
    <property type="match status" value="1"/>
</dbReference>
<keyword evidence="10" id="KW-1185">Reference proteome</keyword>
<evidence type="ECO:0000256" key="5">
    <source>
        <dbReference type="ARBA" id="ARBA00022827"/>
    </source>
</evidence>
<dbReference type="GO" id="GO:0006744">
    <property type="term" value="P:ubiquinone biosynthetic process"/>
    <property type="evidence" value="ECO:0007669"/>
    <property type="project" value="UniProtKB-UniPathway"/>
</dbReference>
<evidence type="ECO:0000256" key="6">
    <source>
        <dbReference type="ARBA" id="ARBA00023002"/>
    </source>
</evidence>
<feature type="domain" description="FAD-binding" evidence="8">
    <location>
        <begin position="3"/>
        <end position="320"/>
    </location>
</feature>
<dbReference type="InterPro" id="IPR010971">
    <property type="entry name" value="UbiH/COQ6"/>
</dbReference>
<dbReference type="UniPathway" id="UPA00232"/>
<evidence type="ECO:0000256" key="4">
    <source>
        <dbReference type="ARBA" id="ARBA00022630"/>
    </source>
</evidence>